<comment type="caution">
    <text evidence="1">The sequence shown here is derived from an EMBL/GenBank/DDBJ whole genome shotgun (WGS) entry which is preliminary data.</text>
</comment>
<protein>
    <submittedName>
        <fullName evidence="1">Uncharacterized protein</fullName>
    </submittedName>
</protein>
<proteinExistence type="predicted"/>
<dbReference type="AlphaFoldDB" id="A0A0F9X8U5"/>
<gene>
    <name evidence="1" type="ORF">LCGC14_0251100</name>
</gene>
<name>A0A0F9X8U5_9ZZZZ</name>
<accession>A0A0F9X8U5</accession>
<sequence>MARRHGEDFVYTGFTEAVNSKMVLPGTAANNSSTDDDLAFDVLVGDLDLRIKLQMADFSRAGVFQYLIHKAAGTPATTGFYLRMESSGLLRMVVAEGAVQHSITSTVEVPAALNGTIIWLRAAIDLDDGAGNHVVVFYTSVDDQRTWVVVDTVTTAGVIGAVNDVAEKLRVGTDYVGANFTTADVYRVQVRNGIGGALVYDAHYAAQAVGATSFADLASALTVTINAPATIAASAITSHDEYGDVTYTADATPDTIRGIRLDSKDRNVLDETGEERSVDIEVLVPAPLKNSAGVALTLSDVTSDRAPTLTDASGRLYQVVGIGHEAATPVGAQRILCARQVD</sequence>
<dbReference type="EMBL" id="LAZR01000131">
    <property type="protein sequence ID" value="KKN88038.1"/>
    <property type="molecule type" value="Genomic_DNA"/>
</dbReference>
<reference evidence="1" key="1">
    <citation type="journal article" date="2015" name="Nature">
        <title>Complex archaea that bridge the gap between prokaryotes and eukaryotes.</title>
        <authorList>
            <person name="Spang A."/>
            <person name="Saw J.H."/>
            <person name="Jorgensen S.L."/>
            <person name="Zaremba-Niedzwiedzka K."/>
            <person name="Martijn J."/>
            <person name="Lind A.E."/>
            <person name="van Eijk R."/>
            <person name="Schleper C."/>
            <person name="Guy L."/>
            <person name="Ettema T.J."/>
        </authorList>
    </citation>
    <scope>NUCLEOTIDE SEQUENCE</scope>
</reference>
<organism evidence="1">
    <name type="scientific">marine sediment metagenome</name>
    <dbReference type="NCBI Taxonomy" id="412755"/>
    <lineage>
        <taxon>unclassified sequences</taxon>
        <taxon>metagenomes</taxon>
        <taxon>ecological metagenomes</taxon>
    </lineage>
</organism>
<evidence type="ECO:0000313" key="1">
    <source>
        <dbReference type="EMBL" id="KKN88038.1"/>
    </source>
</evidence>